<keyword evidence="2" id="KW-1185">Reference proteome</keyword>
<dbReference type="RefSeq" id="WP_056941951.1">
    <property type="nucleotide sequence ID" value="NZ_AZCX01000002.1"/>
</dbReference>
<protein>
    <submittedName>
        <fullName evidence="1">Uncharacterized protein</fullName>
    </submittedName>
</protein>
<proteinExistence type="predicted"/>
<dbReference type="STRING" id="1302272.FC96_GL001035"/>
<name>A0A0R1HPC5_9LACO</name>
<dbReference type="EMBL" id="AZCX01000002">
    <property type="protein sequence ID" value="KRK48717.1"/>
    <property type="molecule type" value="Genomic_DNA"/>
</dbReference>
<evidence type="ECO:0000313" key="1">
    <source>
        <dbReference type="EMBL" id="KRK48717.1"/>
    </source>
</evidence>
<dbReference type="PATRIC" id="fig|1302272.5.peg.1042"/>
<dbReference type="AlphaFoldDB" id="A0A0R1HPC5"/>
<dbReference type="OrthoDB" id="2190431at2"/>
<accession>A0A0R1HPC5</accession>
<gene>
    <name evidence="1" type="ORF">FC96_GL001035</name>
</gene>
<organism evidence="1 2">
    <name type="scientific">Secundilactobacillus kimchicus JCM 15530</name>
    <dbReference type="NCBI Taxonomy" id="1302272"/>
    <lineage>
        <taxon>Bacteria</taxon>
        <taxon>Bacillati</taxon>
        <taxon>Bacillota</taxon>
        <taxon>Bacilli</taxon>
        <taxon>Lactobacillales</taxon>
        <taxon>Lactobacillaceae</taxon>
        <taxon>Secundilactobacillus</taxon>
    </lineage>
</organism>
<evidence type="ECO:0000313" key="2">
    <source>
        <dbReference type="Proteomes" id="UP000050911"/>
    </source>
</evidence>
<dbReference type="Proteomes" id="UP000050911">
    <property type="component" value="Unassembled WGS sequence"/>
</dbReference>
<reference evidence="1 2" key="1">
    <citation type="journal article" date="2015" name="Genome Announc.">
        <title>Expanding the biotechnology potential of lactobacilli through comparative genomics of 213 strains and associated genera.</title>
        <authorList>
            <person name="Sun Z."/>
            <person name="Harris H.M."/>
            <person name="McCann A."/>
            <person name="Guo C."/>
            <person name="Argimon S."/>
            <person name="Zhang W."/>
            <person name="Yang X."/>
            <person name="Jeffery I.B."/>
            <person name="Cooney J.C."/>
            <person name="Kagawa T.F."/>
            <person name="Liu W."/>
            <person name="Song Y."/>
            <person name="Salvetti E."/>
            <person name="Wrobel A."/>
            <person name="Rasinkangas P."/>
            <person name="Parkhill J."/>
            <person name="Rea M.C."/>
            <person name="O'Sullivan O."/>
            <person name="Ritari J."/>
            <person name="Douillard F.P."/>
            <person name="Paul Ross R."/>
            <person name="Yang R."/>
            <person name="Briner A.E."/>
            <person name="Felis G.E."/>
            <person name="de Vos W.M."/>
            <person name="Barrangou R."/>
            <person name="Klaenhammer T.R."/>
            <person name="Caufield P.W."/>
            <person name="Cui Y."/>
            <person name="Zhang H."/>
            <person name="O'Toole P.W."/>
        </authorList>
    </citation>
    <scope>NUCLEOTIDE SEQUENCE [LARGE SCALE GENOMIC DNA]</scope>
    <source>
        <strain evidence="1 2">JCM 15530</strain>
    </source>
</reference>
<comment type="caution">
    <text evidence="1">The sequence shown here is derived from an EMBL/GenBank/DDBJ whole genome shotgun (WGS) entry which is preliminary data.</text>
</comment>
<sequence length="230" mass="26433">MKTKLTKQLEETLYAYCMENGAVPVEEVTMPDNRGIVDTLSYQQLPDGQTEWRCYELKVTKTDFHSKAQLSFIGHYNYFVLPYDLYVTVATEIPTEIGVLSYQPYDAIRLAQATDPVTTPGYLTVEKKARYQDLGVAEDLLTNHFIHSLNREVYKAKQAEQGLGQFSSHRLYKELKKRYQHYDISTPETNFYDQFIEDTQSSAVLALQEEVDALNHELAELQAQLRGNPS</sequence>